<reference evidence="2" key="1">
    <citation type="journal article" date="2023" name="Front. Plant Sci.">
        <title>Chromosomal-level genome assembly of Melastoma candidum provides insights into trichome evolution.</title>
        <authorList>
            <person name="Zhong Y."/>
            <person name="Wu W."/>
            <person name="Sun C."/>
            <person name="Zou P."/>
            <person name="Liu Y."/>
            <person name="Dai S."/>
            <person name="Zhou R."/>
        </authorList>
    </citation>
    <scope>NUCLEOTIDE SEQUENCE [LARGE SCALE GENOMIC DNA]</scope>
</reference>
<protein>
    <submittedName>
        <fullName evidence="1">Uncharacterized protein</fullName>
    </submittedName>
</protein>
<name>A0ACB9N789_9MYRT</name>
<gene>
    <name evidence="1" type="ORF">MLD38_029797</name>
</gene>
<keyword evidence="2" id="KW-1185">Reference proteome</keyword>
<sequence>MSSRYWKRRKGPEITTEDIVTAMAIPTVVARSWDGNHLDRRVLVQGKAMPFARLRREIAICAASFSRPDSSQSPKGVMYFRVGLLVLLVSSSSWIADAGHDLSLNGDALKNENTCTLCEEFTRDTLRYFRSTKTQTMILNVLHKSCAQALSLKKQCITLVDHYAHVFFKKLSSVKPRDFCQKVDFCHKKPRLSLQVKEEKCDLCHQVVSRMFEKVKNPDTQMDIIQILLKACNSMEGHAKKCKRIVFEYGPLILANAELFLETGDVCMTMHACGSSKAEKHIGLETSSGHSSS</sequence>
<organism evidence="1 2">
    <name type="scientific">Melastoma candidum</name>
    <dbReference type="NCBI Taxonomy" id="119954"/>
    <lineage>
        <taxon>Eukaryota</taxon>
        <taxon>Viridiplantae</taxon>
        <taxon>Streptophyta</taxon>
        <taxon>Embryophyta</taxon>
        <taxon>Tracheophyta</taxon>
        <taxon>Spermatophyta</taxon>
        <taxon>Magnoliopsida</taxon>
        <taxon>eudicotyledons</taxon>
        <taxon>Gunneridae</taxon>
        <taxon>Pentapetalae</taxon>
        <taxon>rosids</taxon>
        <taxon>malvids</taxon>
        <taxon>Myrtales</taxon>
        <taxon>Melastomataceae</taxon>
        <taxon>Melastomatoideae</taxon>
        <taxon>Melastomateae</taxon>
        <taxon>Melastoma</taxon>
    </lineage>
</organism>
<proteinExistence type="predicted"/>
<dbReference type="EMBL" id="CM042887">
    <property type="protein sequence ID" value="KAI4331624.1"/>
    <property type="molecule type" value="Genomic_DNA"/>
</dbReference>
<evidence type="ECO:0000313" key="1">
    <source>
        <dbReference type="EMBL" id="KAI4331624.1"/>
    </source>
</evidence>
<comment type="caution">
    <text evidence="1">The sequence shown here is derived from an EMBL/GenBank/DDBJ whole genome shotgun (WGS) entry which is preliminary data.</text>
</comment>
<evidence type="ECO:0000313" key="2">
    <source>
        <dbReference type="Proteomes" id="UP001057402"/>
    </source>
</evidence>
<accession>A0ACB9N789</accession>
<dbReference type="Proteomes" id="UP001057402">
    <property type="component" value="Chromosome 8"/>
</dbReference>